<accession>A0ACD1G5H4</accession>
<sequence length="102" mass="11532">MWILSQVRKNNYESRIQPQRVPTSLPLLCCILCIVTRRTLMMSMRVVRSAIHLRHALRALCCRRLGYASSTCKPYASHRGEVGCRDLLSASVCDIVAVLQGE</sequence>
<gene>
    <name evidence="1" type="ORF">BO95DRAFT_174367</name>
</gene>
<name>A0ACD1G5H4_9EURO</name>
<organism evidence="1 2">
    <name type="scientific">Aspergillus brunneoviolaceus CBS 621.78</name>
    <dbReference type="NCBI Taxonomy" id="1450534"/>
    <lineage>
        <taxon>Eukaryota</taxon>
        <taxon>Fungi</taxon>
        <taxon>Dikarya</taxon>
        <taxon>Ascomycota</taxon>
        <taxon>Pezizomycotina</taxon>
        <taxon>Eurotiomycetes</taxon>
        <taxon>Eurotiomycetidae</taxon>
        <taxon>Eurotiales</taxon>
        <taxon>Aspergillaceae</taxon>
        <taxon>Aspergillus</taxon>
        <taxon>Aspergillus subgen. Circumdati</taxon>
    </lineage>
</organism>
<reference evidence="1" key="1">
    <citation type="submission" date="2018-02" db="EMBL/GenBank/DDBJ databases">
        <title>The genomes of Aspergillus section Nigri reveals drivers in fungal speciation.</title>
        <authorList>
            <consortium name="DOE Joint Genome Institute"/>
            <person name="Vesth T.C."/>
            <person name="Nybo J."/>
            <person name="Theobald S."/>
            <person name="Brandl J."/>
            <person name="Frisvad J.C."/>
            <person name="Nielsen K.F."/>
            <person name="Lyhne E.K."/>
            <person name="Kogle M.E."/>
            <person name="Kuo A."/>
            <person name="Riley R."/>
            <person name="Clum A."/>
            <person name="Nolan M."/>
            <person name="Lipzen A."/>
            <person name="Salamov A."/>
            <person name="Henrissat B."/>
            <person name="Wiebenga A."/>
            <person name="De vries R.P."/>
            <person name="Grigoriev I.V."/>
            <person name="Mortensen U.H."/>
            <person name="Andersen M.R."/>
            <person name="Baker S.E."/>
        </authorList>
    </citation>
    <scope>NUCLEOTIDE SEQUENCE</scope>
    <source>
        <strain evidence="1">CBS 621.78</strain>
    </source>
</reference>
<protein>
    <submittedName>
        <fullName evidence="1">Uncharacterized protein</fullName>
    </submittedName>
</protein>
<evidence type="ECO:0000313" key="1">
    <source>
        <dbReference type="EMBL" id="RAH44517.1"/>
    </source>
</evidence>
<evidence type="ECO:0000313" key="2">
    <source>
        <dbReference type="Proteomes" id="UP000249057"/>
    </source>
</evidence>
<proteinExistence type="predicted"/>
<keyword evidence="2" id="KW-1185">Reference proteome</keyword>
<dbReference type="Proteomes" id="UP000249057">
    <property type="component" value="Unassembled WGS sequence"/>
</dbReference>
<dbReference type="EMBL" id="KZ825353">
    <property type="protein sequence ID" value="RAH44517.1"/>
    <property type="molecule type" value="Genomic_DNA"/>
</dbReference>